<feature type="transmembrane region" description="Helical" evidence="1">
    <location>
        <begin position="141"/>
        <end position="164"/>
    </location>
</feature>
<dbReference type="KEGG" id="pho:PH0018"/>
<keyword evidence="3" id="KW-1185">Reference proteome</keyword>
<dbReference type="EnsemblBacteria" id="BAA29086">
    <property type="protein sequence ID" value="BAA29086"/>
    <property type="gene ID" value="BAA29086"/>
</dbReference>
<gene>
    <name evidence="2" type="ordered locus">PH0018</name>
</gene>
<evidence type="ECO:0000256" key="1">
    <source>
        <dbReference type="SAM" id="Phobius"/>
    </source>
</evidence>
<keyword evidence="1" id="KW-0472">Membrane</keyword>
<proteinExistence type="predicted"/>
<evidence type="ECO:0000313" key="2">
    <source>
        <dbReference type="EMBL" id="BAA29086.1"/>
    </source>
</evidence>
<accession>O57763</accession>
<keyword evidence="1" id="KW-0812">Transmembrane</keyword>
<evidence type="ECO:0000313" key="3">
    <source>
        <dbReference type="Proteomes" id="UP000000752"/>
    </source>
</evidence>
<reference evidence="2 3" key="1">
    <citation type="journal article" date="1998" name="DNA Res.">
        <title>Complete sequence and gene organization of the genome of a hyper-thermophilic archaebacterium, Pyrococcus horikoshii OT3.</title>
        <authorList>
            <person name="Kawarabayasi Y."/>
            <person name="Sawada M."/>
            <person name="Horikawa H."/>
            <person name="Haikawa Y."/>
            <person name="Hino Y."/>
            <person name="Yamamoto S."/>
            <person name="Sekine M."/>
            <person name="Baba S."/>
            <person name="Kosugi H."/>
            <person name="Hosoyama A."/>
            <person name="Nagai Y."/>
            <person name="Sakai M."/>
            <person name="Ogura K."/>
            <person name="Otuka R."/>
            <person name="Nakazawa H."/>
            <person name="Takamiya M."/>
            <person name="Ohfuku Y."/>
            <person name="Funahashi T."/>
            <person name="Tanaka T."/>
            <person name="Kudoh Y."/>
            <person name="Yamazaki J."/>
            <person name="Kushida N."/>
            <person name="Oguchi A."/>
            <person name="Aoki K."/>
            <person name="Nakamura Y."/>
            <person name="Robb T.F."/>
            <person name="Horikoshi K."/>
            <person name="Masuchi Y."/>
            <person name="Shizuya H."/>
            <person name="Kikuchi H."/>
        </authorList>
    </citation>
    <scope>NUCLEOTIDE SEQUENCE [LARGE SCALE GENOMIC DNA]</scope>
    <source>
        <strain evidence="3">ATCC 700860 / DSM 12428 / JCM 9974 / NBRC 100139 / OT-3</strain>
    </source>
</reference>
<sequence>MVCPFSLWAAMTLTSVSIGSRPAFSASVLGITLRASAKASIANCSLPPTSFAYSSSLMLSSISLAPPPAIIFPSSSMSLTTLMASSRALSTSSTTCSVPPLMSIVTALGFLQPSTKIMFSPATFLSSTSSASPRSSGVRSLMLVTILAPVALASFSMSLFLTLLTANIPYLAR</sequence>
<name>O57763_PYRHO</name>
<dbReference type="EMBL" id="BA000001">
    <property type="protein sequence ID" value="BAA29086.1"/>
    <property type="molecule type" value="Genomic_DNA"/>
</dbReference>
<organism evidence="2 3">
    <name type="scientific">Pyrococcus horikoshii (strain ATCC 700860 / DSM 12428 / JCM 9974 / NBRC 100139 / OT-3)</name>
    <dbReference type="NCBI Taxonomy" id="70601"/>
    <lineage>
        <taxon>Archaea</taxon>
        <taxon>Methanobacteriati</taxon>
        <taxon>Methanobacteriota</taxon>
        <taxon>Thermococci</taxon>
        <taxon>Thermococcales</taxon>
        <taxon>Thermococcaceae</taxon>
        <taxon>Pyrococcus</taxon>
    </lineage>
</organism>
<dbReference type="AlphaFoldDB" id="O57763"/>
<keyword evidence="1" id="KW-1133">Transmembrane helix</keyword>
<dbReference type="PIR" id="G71219">
    <property type="entry name" value="G71219"/>
</dbReference>
<protein>
    <submittedName>
        <fullName evidence="2">Uncharacterized protein</fullName>
    </submittedName>
</protein>
<dbReference type="Proteomes" id="UP000000752">
    <property type="component" value="Chromosome"/>
</dbReference>